<feature type="binding site" evidence="15">
    <location>
        <position position="164"/>
    </location>
    <ligand>
        <name>Mg(2+)</name>
        <dbReference type="ChEBI" id="CHEBI:18420"/>
    </ligand>
</feature>
<dbReference type="InterPro" id="IPR011126">
    <property type="entry name" value="Hpr_kin/Pase_Hpr_N"/>
</dbReference>
<dbReference type="PROSITE" id="PS51101">
    <property type="entry name" value="PTS_EIIB_TYPE_4"/>
    <property type="match status" value="1"/>
</dbReference>
<keyword evidence="15" id="KW-0479">Metal-binding</keyword>
<evidence type="ECO:0000256" key="14">
    <source>
        <dbReference type="ARBA" id="ARBA00047657"/>
    </source>
</evidence>
<dbReference type="AlphaFoldDB" id="A0A538TD73"/>
<dbReference type="Gene3D" id="3.40.50.300">
    <property type="entry name" value="P-loop containing nucleotide triphosphate hydrolases"/>
    <property type="match status" value="1"/>
</dbReference>
<dbReference type="GO" id="GO:0009401">
    <property type="term" value="P:phosphoenolpyruvate-dependent sugar phosphotransferase system"/>
    <property type="evidence" value="ECO:0007669"/>
    <property type="project" value="UniProtKB-KW"/>
</dbReference>
<evidence type="ECO:0000256" key="4">
    <source>
        <dbReference type="ARBA" id="ARBA00022448"/>
    </source>
</evidence>
<accession>A0A538TD73</accession>
<comment type="catalytic activity">
    <reaction evidence="14 15">
        <text>[HPr protein]-O-phospho-L-serine + phosphate + H(+) = [HPr protein]-L-serine + diphosphate</text>
        <dbReference type="Rhea" id="RHEA:46604"/>
        <dbReference type="Rhea" id="RHEA-COMP:11602"/>
        <dbReference type="Rhea" id="RHEA-COMP:11603"/>
        <dbReference type="ChEBI" id="CHEBI:15378"/>
        <dbReference type="ChEBI" id="CHEBI:29999"/>
        <dbReference type="ChEBI" id="CHEBI:33019"/>
        <dbReference type="ChEBI" id="CHEBI:43474"/>
        <dbReference type="ChEBI" id="CHEBI:83421"/>
    </reaction>
</comment>
<evidence type="ECO:0000256" key="3">
    <source>
        <dbReference type="ARBA" id="ARBA00006883"/>
    </source>
</evidence>
<dbReference type="GO" id="GO:0005737">
    <property type="term" value="C:cytoplasm"/>
    <property type="evidence" value="ECO:0007669"/>
    <property type="project" value="UniProtKB-SubCell"/>
</dbReference>
<feature type="active site" evidence="15">
    <location>
        <position position="247"/>
    </location>
</feature>
<comment type="catalytic activity">
    <reaction evidence="1 15">
        <text>[HPr protein]-L-serine + ATP = [HPr protein]-O-phospho-L-serine + ADP + H(+)</text>
        <dbReference type="Rhea" id="RHEA:46600"/>
        <dbReference type="Rhea" id="RHEA-COMP:11602"/>
        <dbReference type="Rhea" id="RHEA-COMP:11603"/>
        <dbReference type="ChEBI" id="CHEBI:15378"/>
        <dbReference type="ChEBI" id="CHEBI:29999"/>
        <dbReference type="ChEBI" id="CHEBI:30616"/>
        <dbReference type="ChEBI" id="CHEBI:83421"/>
        <dbReference type="ChEBI" id="CHEBI:456216"/>
    </reaction>
</comment>
<dbReference type="HAMAP" id="MF_01249">
    <property type="entry name" value="HPr_kinase"/>
    <property type="match status" value="1"/>
</dbReference>
<dbReference type="SUPFAM" id="SSF52728">
    <property type="entry name" value="PTS IIb component"/>
    <property type="match status" value="1"/>
</dbReference>
<reference evidence="18 19" key="1">
    <citation type="journal article" date="2019" name="Nat. Microbiol.">
        <title>Mediterranean grassland soil C-N compound turnover is dependent on rainfall and depth, and is mediated by genomically divergent microorganisms.</title>
        <authorList>
            <person name="Diamond S."/>
            <person name="Andeer P.F."/>
            <person name="Li Z."/>
            <person name="Crits-Christoph A."/>
            <person name="Burstein D."/>
            <person name="Anantharaman K."/>
            <person name="Lane K.R."/>
            <person name="Thomas B.C."/>
            <person name="Pan C."/>
            <person name="Northen T.R."/>
            <person name="Banfield J.F."/>
        </authorList>
    </citation>
    <scope>NUCLEOTIDE SEQUENCE [LARGE SCALE GENOMIC DNA]</scope>
    <source>
        <strain evidence="18">WS_8</strain>
    </source>
</reference>
<comment type="domain">
    <text evidence="15">The Walker A ATP-binding motif also binds Pi and PPi.</text>
</comment>
<feature type="region of interest" description="Disordered" evidence="16">
    <location>
        <begin position="565"/>
        <end position="586"/>
    </location>
</feature>
<dbReference type="GO" id="GO:0008982">
    <property type="term" value="F:protein-N(PI)-phosphohistidine-sugar phosphotransferase activity"/>
    <property type="evidence" value="ECO:0007669"/>
    <property type="project" value="InterPro"/>
</dbReference>
<gene>
    <name evidence="15" type="primary">hprK</name>
    <name evidence="18" type="ORF">E6K78_12735</name>
</gene>
<evidence type="ECO:0000256" key="2">
    <source>
        <dbReference type="ARBA" id="ARBA00004496"/>
    </source>
</evidence>
<keyword evidence="6 15" id="KW-0723">Serine/threonine-protein kinase</keyword>
<keyword evidence="15" id="KW-0460">Magnesium</keyword>
<evidence type="ECO:0000313" key="19">
    <source>
        <dbReference type="Proteomes" id="UP000316609"/>
    </source>
</evidence>
<dbReference type="GO" id="GO:0000287">
    <property type="term" value="F:magnesium ion binding"/>
    <property type="evidence" value="ECO:0007669"/>
    <property type="project" value="UniProtKB-UniRule"/>
</dbReference>
<feature type="active site" description="Proton acceptor; for phosphorylation activity. Proton donor; for dephosphorylation activity" evidence="15">
    <location>
        <position position="181"/>
    </location>
</feature>
<evidence type="ECO:0000256" key="7">
    <source>
        <dbReference type="ARBA" id="ARBA00022597"/>
    </source>
</evidence>
<dbReference type="InterPro" id="IPR004720">
    <property type="entry name" value="PTS_IIB_sorbose-sp"/>
</dbReference>
<dbReference type="EMBL" id="VBOY01000173">
    <property type="protein sequence ID" value="TMQ61504.1"/>
    <property type="molecule type" value="Genomic_DNA"/>
</dbReference>
<proteinExistence type="inferred from homology"/>
<evidence type="ECO:0000256" key="5">
    <source>
        <dbReference type="ARBA" id="ARBA00022490"/>
    </source>
</evidence>
<feature type="compositionally biased region" description="Basic residues" evidence="16">
    <location>
        <begin position="316"/>
        <end position="326"/>
    </location>
</feature>
<evidence type="ECO:0000256" key="13">
    <source>
        <dbReference type="ARBA" id="ARBA00023268"/>
    </source>
</evidence>
<feature type="binding site" evidence="15">
    <location>
        <position position="206"/>
    </location>
    <ligand>
        <name>Mg(2+)</name>
        <dbReference type="ChEBI" id="CHEBI:18420"/>
    </ligand>
</feature>
<dbReference type="SUPFAM" id="SSF75138">
    <property type="entry name" value="HprK N-terminal domain-like"/>
    <property type="match status" value="1"/>
</dbReference>
<feature type="region of interest" description="Disordered" evidence="16">
    <location>
        <begin position="369"/>
        <end position="425"/>
    </location>
</feature>
<dbReference type="GO" id="GO:0000155">
    <property type="term" value="F:phosphorelay sensor kinase activity"/>
    <property type="evidence" value="ECO:0007669"/>
    <property type="project" value="InterPro"/>
</dbReference>
<dbReference type="Gene3D" id="3.40.1390.20">
    <property type="entry name" value="HprK N-terminal domain-like"/>
    <property type="match status" value="1"/>
</dbReference>
<dbReference type="Pfam" id="PF03830">
    <property type="entry name" value="PTSIIB_sorb"/>
    <property type="match status" value="1"/>
</dbReference>
<comment type="function">
    <text evidence="15">Catalyzes the ATP- as well as the pyrophosphate-dependent phosphorylation of a specific serine residue in HPr, a phosphocarrier protein of the phosphoenolpyruvate-dependent sugar phosphotransferase system (PTS). HprK/P also catalyzes the pyrophosphate-producing, inorganic phosphate-dependent dephosphorylation (phosphorolysis) of seryl-phosphorylated HPr (P-Ser-HPr).</text>
</comment>
<organism evidence="18 19">
    <name type="scientific">Eiseniibacteriota bacterium</name>
    <dbReference type="NCBI Taxonomy" id="2212470"/>
    <lineage>
        <taxon>Bacteria</taxon>
        <taxon>Candidatus Eiseniibacteriota</taxon>
    </lineage>
</organism>
<dbReference type="InterPro" id="IPR027417">
    <property type="entry name" value="P-loop_NTPase"/>
</dbReference>
<dbReference type="InterPro" id="IPR036667">
    <property type="entry name" value="PTS_IIB_sorbose-sp_sf"/>
</dbReference>
<dbReference type="GO" id="GO:0004674">
    <property type="term" value="F:protein serine/threonine kinase activity"/>
    <property type="evidence" value="ECO:0007669"/>
    <property type="project" value="UniProtKB-KW"/>
</dbReference>
<evidence type="ECO:0000256" key="9">
    <source>
        <dbReference type="ARBA" id="ARBA00022683"/>
    </source>
</evidence>
<dbReference type="PANTHER" id="PTHR30305:SF1">
    <property type="entry name" value="HPR KINASE_PHOSPHORYLASE"/>
    <property type="match status" value="1"/>
</dbReference>
<keyword evidence="8 15" id="KW-0808">Transferase</keyword>
<evidence type="ECO:0000256" key="8">
    <source>
        <dbReference type="ARBA" id="ARBA00022679"/>
    </source>
</evidence>
<dbReference type="GO" id="GO:0005524">
    <property type="term" value="F:ATP binding"/>
    <property type="evidence" value="ECO:0007669"/>
    <property type="project" value="UniProtKB-UniRule"/>
</dbReference>
<dbReference type="InterPro" id="IPR028979">
    <property type="entry name" value="Ser_kin/Pase_Hpr-like_N_sf"/>
</dbReference>
<evidence type="ECO:0000256" key="15">
    <source>
        <dbReference type="HAMAP-Rule" id="MF_01249"/>
    </source>
</evidence>
<dbReference type="CDD" id="cd01918">
    <property type="entry name" value="HprK_C"/>
    <property type="match status" value="1"/>
</dbReference>
<dbReference type="InterPro" id="IPR011104">
    <property type="entry name" value="Hpr_kin/Pase_C"/>
</dbReference>
<dbReference type="NCBIfam" id="TIGR00679">
    <property type="entry name" value="hpr-ser"/>
    <property type="match status" value="1"/>
</dbReference>
<evidence type="ECO:0000256" key="1">
    <source>
        <dbReference type="ARBA" id="ARBA00001120"/>
    </source>
</evidence>
<dbReference type="SUPFAM" id="SSF53795">
    <property type="entry name" value="PEP carboxykinase-like"/>
    <property type="match status" value="1"/>
</dbReference>
<comment type="miscellaneous">
    <text evidence="15">Both phosphorylation and phosphorolysis are carried out by the same active site and suggest a common mechanism for both reactions.</text>
</comment>
<feature type="region of interest" description="Important for the catalytic mechanism of both phosphorylation and dephosphorylation" evidence="15">
    <location>
        <begin position="205"/>
        <end position="214"/>
    </location>
</feature>
<dbReference type="PANTHER" id="PTHR30305">
    <property type="entry name" value="PROTEIN YJDM-RELATED"/>
    <property type="match status" value="1"/>
</dbReference>
<evidence type="ECO:0000256" key="16">
    <source>
        <dbReference type="SAM" id="MobiDB-lite"/>
    </source>
</evidence>
<feature type="region of interest" description="Disordered" evidence="16">
    <location>
        <begin position="316"/>
        <end position="357"/>
    </location>
</feature>
<comment type="caution">
    <text evidence="15">Lacks conserved residue(s) required for the propagation of feature annotation.</text>
</comment>
<comment type="cofactor">
    <cofactor evidence="15">
        <name>Mg(2+)</name>
        <dbReference type="ChEBI" id="CHEBI:18420"/>
    </cofactor>
</comment>
<feature type="active site" evidence="15">
    <location>
        <position position="163"/>
    </location>
</feature>
<keyword evidence="11 15" id="KW-0418">Kinase</keyword>
<evidence type="ECO:0000313" key="18">
    <source>
        <dbReference type="EMBL" id="TMQ61504.1"/>
    </source>
</evidence>
<keyword evidence="10 15" id="KW-0547">Nucleotide-binding</keyword>
<feature type="domain" description="PTS EIIB type-4" evidence="17">
    <location>
        <begin position="425"/>
        <end position="586"/>
    </location>
</feature>
<name>A0A538TD73_UNCEI</name>
<feature type="region of interest" description="Important for the catalytic mechanism of dephosphorylation" evidence="15">
    <location>
        <begin position="268"/>
        <end position="273"/>
    </location>
</feature>
<feature type="compositionally biased region" description="Basic and acidic residues" evidence="16">
    <location>
        <begin position="346"/>
        <end position="355"/>
    </location>
</feature>
<protein>
    <recommendedName>
        <fullName evidence="15">HPr kinase/phosphorylase</fullName>
        <shortName evidence="15">HPrK/P</shortName>
        <ecNumber evidence="15">2.7.11.-</ecNumber>
        <ecNumber evidence="15">2.7.4.-</ecNumber>
    </recommendedName>
    <alternativeName>
        <fullName evidence="15">HPr(Ser) kinase/phosphorylase</fullName>
    </alternativeName>
</protein>
<dbReference type="Gene3D" id="3.40.35.10">
    <property type="entry name" value="Phosphotransferase system, sorbose subfamily IIB component"/>
    <property type="match status" value="1"/>
</dbReference>
<evidence type="ECO:0000256" key="10">
    <source>
        <dbReference type="ARBA" id="ARBA00022741"/>
    </source>
</evidence>
<keyword evidence="9" id="KW-0598">Phosphotransferase system</keyword>
<dbReference type="Pfam" id="PF07475">
    <property type="entry name" value="Hpr_kinase_C"/>
    <property type="match status" value="1"/>
</dbReference>
<evidence type="ECO:0000256" key="6">
    <source>
        <dbReference type="ARBA" id="ARBA00022527"/>
    </source>
</evidence>
<dbReference type="InterPro" id="IPR003755">
    <property type="entry name" value="HPr(Ser)_kin/Pase"/>
</dbReference>
<feature type="compositionally biased region" description="Basic and acidic residues" evidence="16">
    <location>
        <begin position="381"/>
        <end position="393"/>
    </location>
</feature>
<sequence length="586" mass="64794">MQALSVARLFEDQRQELQLEPLTESLASRREIIVSDIHRPGMALMGFVENFLPERIQIIAQTELTYLATLDPEEVRAAIDRLFKFEMPLIVVCKALEVPPYLVACANRSQVPVLRTPQSTTPFIHSLTSYLDHRFAPEVTVHGSLVDVYGCGLLFTGRSAIGKSETALDLVERGHRLVADDVVTITKRHGDVLIGTGNQLLRHHMEIRGLGIIDVQAIFGIRAIRLQKRVEVEVNLREWSAEEDYERVGLDERKTAYLGVEIPLVQVPITPGKNITVIAEVISLNYLVKVTGGYSPAERLNQHLIELMKRKSAARAGRARVRRGRGGRGAVERGFVARGAGAGDRPQGRGMDRRRSGAHRLLGRFLSRLWRGGGPRPRRRDRGDRAQSADADRLPPQPRRIAAPRAGRAPVAEGQGQHPTPRRPAGMSWVLERVDDRLVHGQVVLAWGARLHPRRIWVVDDAASPWERDLLKGAAPGIEVKVVTVDEVAAGYAAERDAKGGAFLLLRDLQTALRVVEAGATIRALNLGGLHYAPGKTKVNEYIYLDAADRALARRLRERGVSLEVQDVPSSRPQPLAALDPETATP</sequence>
<evidence type="ECO:0000256" key="11">
    <source>
        <dbReference type="ARBA" id="ARBA00022777"/>
    </source>
</evidence>
<feature type="active site" evidence="15">
    <location>
        <position position="142"/>
    </location>
</feature>
<keyword evidence="12 15" id="KW-0067">ATP-binding</keyword>
<dbReference type="EC" id="2.7.11.-" evidence="15"/>
<dbReference type="Proteomes" id="UP000316609">
    <property type="component" value="Unassembled WGS sequence"/>
</dbReference>
<comment type="similarity">
    <text evidence="3 15">Belongs to the HPrK/P family.</text>
</comment>
<evidence type="ECO:0000259" key="17">
    <source>
        <dbReference type="PROSITE" id="PS51101"/>
    </source>
</evidence>
<comment type="subcellular location">
    <subcellularLocation>
        <location evidence="2">Cytoplasm</location>
    </subcellularLocation>
</comment>
<keyword evidence="4" id="KW-0813">Transport</keyword>
<keyword evidence="7" id="KW-0762">Sugar transport</keyword>
<dbReference type="GO" id="GO:0004712">
    <property type="term" value="F:protein serine/threonine/tyrosine kinase activity"/>
    <property type="evidence" value="ECO:0007669"/>
    <property type="project" value="UniProtKB-UniRule"/>
</dbReference>
<dbReference type="GO" id="GO:0006109">
    <property type="term" value="P:regulation of carbohydrate metabolic process"/>
    <property type="evidence" value="ECO:0007669"/>
    <property type="project" value="UniProtKB-UniRule"/>
</dbReference>
<comment type="caution">
    <text evidence="18">The sequence shown here is derived from an EMBL/GenBank/DDBJ whole genome shotgun (WGS) entry which is preliminary data.</text>
</comment>
<comment type="subunit">
    <text evidence="15">Homohexamer.</text>
</comment>
<dbReference type="Pfam" id="PF02603">
    <property type="entry name" value="Hpr_kinase_N"/>
    <property type="match status" value="1"/>
</dbReference>
<keyword evidence="5" id="KW-0963">Cytoplasm</keyword>
<feature type="compositionally biased region" description="Low complexity" evidence="16">
    <location>
        <begin position="399"/>
        <end position="412"/>
    </location>
</feature>
<keyword evidence="13 15" id="KW-0511">Multifunctional enzyme</keyword>
<evidence type="ECO:0000256" key="12">
    <source>
        <dbReference type="ARBA" id="ARBA00022840"/>
    </source>
</evidence>
<dbReference type="EC" id="2.7.4.-" evidence="15"/>